<dbReference type="SUPFAM" id="SSF52266">
    <property type="entry name" value="SGNH hydrolase"/>
    <property type="match status" value="1"/>
</dbReference>
<dbReference type="AlphaFoldDB" id="A0A512HRJ0"/>
<evidence type="ECO:0000313" key="3">
    <source>
        <dbReference type="EMBL" id="GEO88073.1"/>
    </source>
</evidence>
<dbReference type="EMBL" id="BJZQ01000001">
    <property type="protein sequence ID" value="GEO88073.1"/>
    <property type="molecule type" value="Genomic_DNA"/>
</dbReference>
<dbReference type="RefSeq" id="WP_146825406.1">
    <property type="nucleotide sequence ID" value="NZ_BAAAYQ010000001.1"/>
</dbReference>
<evidence type="ECO:0000259" key="1">
    <source>
        <dbReference type="Pfam" id="PF14606"/>
    </source>
</evidence>
<feature type="domain" description="SGNH hydrolase-type esterase" evidence="1">
    <location>
        <begin position="176"/>
        <end position="275"/>
    </location>
</feature>
<dbReference type="Pfam" id="PF14606">
    <property type="entry name" value="Lipase_GDSL_3"/>
    <property type="match status" value="1"/>
</dbReference>
<dbReference type="InterPro" id="IPR048977">
    <property type="entry name" value="SsfX3-like_N"/>
</dbReference>
<dbReference type="Proteomes" id="UP000321769">
    <property type="component" value="Unassembled WGS sequence"/>
</dbReference>
<accession>A0A512HRJ0</accession>
<evidence type="ECO:0000259" key="2">
    <source>
        <dbReference type="Pfam" id="PF21181"/>
    </source>
</evidence>
<comment type="caution">
    <text evidence="3">The sequence shown here is derived from an EMBL/GenBank/DDBJ whole genome shotgun (WGS) entry which is preliminary data.</text>
</comment>
<keyword evidence="4" id="KW-1185">Reference proteome</keyword>
<protein>
    <submittedName>
        <fullName evidence="3">Lipase</fullName>
    </submittedName>
</protein>
<dbReference type="InterPro" id="IPR013830">
    <property type="entry name" value="SGNH_hydro"/>
</dbReference>
<dbReference type="InterPro" id="IPR036514">
    <property type="entry name" value="SGNH_hydro_sf"/>
</dbReference>
<gene>
    <name evidence="3" type="ORF">AFL01nite_04000</name>
</gene>
<reference evidence="3 4" key="1">
    <citation type="submission" date="2019-07" db="EMBL/GenBank/DDBJ databases">
        <title>Whole genome shotgun sequence of Aeromicrobium flavum NBRC 107625.</title>
        <authorList>
            <person name="Hosoyama A."/>
            <person name="Uohara A."/>
            <person name="Ohji S."/>
            <person name="Ichikawa N."/>
        </authorList>
    </citation>
    <scope>NUCLEOTIDE SEQUENCE [LARGE SCALE GENOMIC DNA]</scope>
    <source>
        <strain evidence="3 4">NBRC 107625</strain>
    </source>
</reference>
<dbReference type="Pfam" id="PF21181">
    <property type="entry name" value="SsfX3_N"/>
    <property type="match status" value="1"/>
</dbReference>
<feature type="domain" description="SsfX3-like N-terminal" evidence="2">
    <location>
        <begin position="16"/>
        <end position="147"/>
    </location>
</feature>
<sequence>MIDPSLHDVPLTEALFRGIVELERTERGVQPHRLPAWARRQLPEPQLLMAEAQPSGVRLVLRTSATTVELTTRPTRVGYVGAPARPAGVYELVVDGVVTDRGSVDGGDLLTIDMTTGATTIENGEPGAVSFVGLAPEDKTIEIWLPHSELTEIVSLRADAPVEAVPPDGRRVWLHHGSSISHGSNALGPTGTWPAVAARAGGVDLINLGFSGSALLDPATARTMRDLPADVISVKMGINLVNADLMRLRGFVAAMHGFLDTIREGHPQTPLLVVSPVLCPIHEDTPGPGGPDLTTLGTDAVRFVAAGDPAEVAQGKLTLRVIREQMAQIVEARRQDDPHLHYLDGRELYGDEDEVTHPLPDALHPDAYTQRVMGERFAAHAFATGGVFGSA</sequence>
<proteinExistence type="predicted"/>
<evidence type="ECO:0000313" key="4">
    <source>
        <dbReference type="Proteomes" id="UP000321769"/>
    </source>
</evidence>
<dbReference type="Gene3D" id="3.40.50.1110">
    <property type="entry name" value="SGNH hydrolase"/>
    <property type="match status" value="1"/>
</dbReference>
<organism evidence="3 4">
    <name type="scientific">Aeromicrobium flavum</name>
    <dbReference type="NCBI Taxonomy" id="416568"/>
    <lineage>
        <taxon>Bacteria</taxon>
        <taxon>Bacillati</taxon>
        <taxon>Actinomycetota</taxon>
        <taxon>Actinomycetes</taxon>
        <taxon>Propionibacteriales</taxon>
        <taxon>Nocardioidaceae</taxon>
        <taxon>Aeromicrobium</taxon>
    </lineage>
</organism>
<name>A0A512HRJ0_9ACTN</name>
<dbReference type="Gene3D" id="2.60.120.260">
    <property type="entry name" value="Galactose-binding domain-like"/>
    <property type="match status" value="1"/>
</dbReference>
<dbReference type="OrthoDB" id="2060945at2"/>